<reference evidence="2 3" key="1">
    <citation type="submission" date="2018-01" db="EMBL/GenBank/DDBJ databases">
        <authorList>
            <person name="Clerissi C."/>
        </authorList>
    </citation>
    <scope>NUCLEOTIDE SEQUENCE [LARGE SCALE GENOMIC DNA]</scope>
    <source>
        <strain evidence="2">Cupriavidus taiwanensis STM 6160</strain>
        <plasmid evidence="3">ii</plasmid>
    </source>
</reference>
<evidence type="ECO:0000313" key="3">
    <source>
        <dbReference type="Proteomes" id="UP000255168"/>
    </source>
</evidence>
<feature type="compositionally biased region" description="Basic and acidic residues" evidence="1">
    <location>
        <begin position="73"/>
        <end position="91"/>
    </location>
</feature>
<accession>A0A375HP09</accession>
<protein>
    <submittedName>
        <fullName evidence="2">Uncharacterized protein</fullName>
    </submittedName>
</protein>
<name>A0A375HP09_9BURK</name>
<proteinExistence type="predicted"/>
<dbReference type="AlphaFoldDB" id="A0A375HP09"/>
<gene>
    <name evidence="2" type="ORF">CBM2607_MP20561</name>
</gene>
<dbReference type="Proteomes" id="UP000255168">
    <property type="component" value="Plasmid II"/>
</dbReference>
<organism evidence="2 3">
    <name type="scientific">Cupriavidus neocaledonicus</name>
    <dbReference type="NCBI Taxonomy" id="1040979"/>
    <lineage>
        <taxon>Bacteria</taxon>
        <taxon>Pseudomonadati</taxon>
        <taxon>Pseudomonadota</taxon>
        <taxon>Betaproteobacteria</taxon>
        <taxon>Burkholderiales</taxon>
        <taxon>Burkholderiaceae</taxon>
        <taxon>Cupriavidus</taxon>
    </lineage>
</organism>
<dbReference type="EMBL" id="LT984807">
    <property type="protein sequence ID" value="SPD59909.1"/>
    <property type="molecule type" value="Genomic_DNA"/>
</dbReference>
<evidence type="ECO:0000256" key="1">
    <source>
        <dbReference type="SAM" id="MobiDB-lite"/>
    </source>
</evidence>
<evidence type="ECO:0000313" key="2">
    <source>
        <dbReference type="EMBL" id="SPD59909.1"/>
    </source>
</evidence>
<sequence>MPGQRSLDSVAIQDICAAAGVTTGTYGRREFDDELGGHSAPTCAPESVSRMAVIEGLSSFSESVAQPGEEDSGSEKPDREYDGRIHDIPPG</sequence>
<keyword evidence="2" id="KW-0614">Plasmid</keyword>
<geneLocation type="plasmid" evidence="3">
    <name>ii</name>
</geneLocation>
<feature type="region of interest" description="Disordered" evidence="1">
    <location>
        <begin position="60"/>
        <end position="91"/>
    </location>
</feature>